<dbReference type="InterPro" id="IPR029035">
    <property type="entry name" value="DHS-like_NAD/FAD-binding_dom"/>
</dbReference>
<dbReference type="AlphaFoldDB" id="F0YNQ1"/>
<dbReference type="PROSITE" id="PS50297">
    <property type="entry name" value="ANK_REP_REGION"/>
    <property type="match status" value="1"/>
</dbReference>
<feature type="repeat" description="ANK" evidence="3">
    <location>
        <begin position="354"/>
        <end position="382"/>
    </location>
</feature>
<dbReference type="SUPFAM" id="SSF52467">
    <property type="entry name" value="DHS-like NAD/FAD-binding domain"/>
    <property type="match status" value="1"/>
</dbReference>
<proteinExistence type="predicted"/>
<evidence type="ECO:0000256" key="3">
    <source>
        <dbReference type="PROSITE-ProRule" id="PRU00023"/>
    </source>
</evidence>
<feature type="repeat" description="ANK" evidence="3">
    <location>
        <begin position="391"/>
        <end position="423"/>
    </location>
</feature>
<dbReference type="Pfam" id="PF12796">
    <property type="entry name" value="Ank_2"/>
    <property type="match status" value="1"/>
</dbReference>
<sequence length="647" mass="69986">MARRSQRAVDLKPTFRTVDLPPVADAVAFADLDAVARRDFEQLRAQLEEAHALILCGAGASAGLIAYLFTQTMREELVWPEDGNWAQVNRILKPLAAALVAYREAPNPQGHFYSTVGNVMPDRAVIVTLNVDGLAASSGLPVHEVHGVLAPWSPDGHEVTTTREQYQELLAVADGPVVDGAGNQLAPKVALYDNTQFKRNPFDFDRTNPFSEIAGTPKVLIIVGLSGDTEMVELMIKESKTAGITKIYVLVQRVMLVLGIGGINTLDFLFPILADVRARRVSLCGEGVLLAAVGTRSTAVLAELIAHGASVLEQSAPDSRGHVWTALALAAKMGDLATIDFLVMHCGAPLEQNPAVTPLIVAVVEGHVAAARRLVELGADVDCWRFRVVQYGGPPLYEAVVRRDYPMMSMLIDLGADPTVFNSDNAESAIDFAYDWDLAALDIMGEPADHLEYLARNALENVRQPNLDTEVLRLALPRVAMSTAKLDEALFDAAETGDWYRVRLLVNHGADANSYRGSDSALKVALLGRHLAASKELIAHGAVHAGDALTRLVADARALPRALVNLELARLVLETEAIPTPDRAELGSLLNLLDDAAAREHLHLNDTLPMGRLLCAHGAQHTALTEMPALWMEPVALRYLFVQNVPV</sequence>
<dbReference type="GeneID" id="20226633"/>
<evidence type="ECO:0000256" key="2">
    <source>
        <dbReference type="ARBA" id="ARBA00023043"/>
    </source>
</evidence>
<dbReference type="EMBL" id="GL833180">
    <property type="protein sequence ID" value="EGB03247.1"/>
    <property type="molecule type" value="Genomic_DNA"/>
</dbReference>
<dbReference type="InterPro" id="IPR036770">
    <property type="entry name" value="Ankyrin_rpt-contain_sf"/>
</dbReference>
<dbReference type="PANTHER" id="PTHR24198">
    <property type="entry name" value="ANKYRIN REPEAT AND PROTEIN KINASE DOMAIN-CONTAINING PROTEIN"/>
    <property type="match status" value="1"/>
</dbReference>
<name>F0YNQ1_AURAN</name>
<keyword evidence="2 3" id="KW-0040">ANK repeat</keyword>
<keyword evidence="5" id="KW-1185">Reference proteome</keyword>
<organism evidence="5">
    <name type="scientific">Aureococcus anophagefferens</name>
    <name type="common">Harmful bloom alga</name>
    <dbReference type="NCBI Taxonomy" id="44056"/>
    <lineage>
        <taxon>Eukaryota</taxon>
        <taxon>Sar</taxon>
        <taxon>Stramenopiles</taxon>
        <taxon>Ochrophyta</taxon>
        <taxon>Pelagophyceae</taxon>
        <taxon>Pelagomonadales</taxon>
        <taxon>Pelagomonadaceae</taxon>
        <taxon>Aureococcus</taxon>
    </lineage>
</organism>
<dbReference type="InParanoid" id="F0YNQ1"/>
<evidence type="ECO:0000313" key="5">
    <source>
        <dbReference type="Proteomes" id="UP000002729"/>
    </source>
</evidence>
<evidence type="ECO:0000313" key="4">
    <source>
        <dbReference type="EMBL" id="EGB03247.1"/>
    </source>
</evidence>
<dbReference type="OrthoDB" id="433708at2759"/>
<dbReference type="Proteomes" id="UP000002729">
    <property type="component" value="Unassembled WGS sequence"/>
</dbReference>
<gene>
    <name evidence="4" type="ORF">AURANDRAFT_68162</name>
</gene>
<reference evidence="4 5" key="1">
    <citation type="journal article" date="2011" name="Proc. Natl. Acad. Sci. U.S.A.">
        <title>Niche of harmful alga Aureococcus anophagefferens revealed through ecogenomics.</title>
        <authorList>
            <person name="Gobler C.J."/>
            <person name="Berry D.L."/>
            <person name="Dyhrman S.T."/>
            <person name="Wilhelm S.W."/>
            <person name="Salamov A."/>
            <person name="Lobanov A.V."/>
            <person name="Zhang Y."/>
            <person name="Collier J.L."/>
            <person name="Wurch L.L."/>
            <person name="Kustka A.B."/>
            <person name="Dill B.D."/>
            <person name="Shah M."/>
            <person name="VerBerkmoes N.C."/>
            <person name="Kuo A."/>
            <person name="Terry A."/>
            <person name="Pangilinan J."/>
            <person name="Lindquist E.A."/>
            <person name="Lucas S."/>
            <person name="Paulsen I.T."/>
            <person name="Hattenrath-Lehmann T.K."/>
            <person name="Talmage S.C."/>
            <person name="Walker E.A."/>
            <person name="Koch F."/>
            <person name="Burson A.M."/>
            <person name="Marcoval M.A."/>
            <person name="Tang Y.Z."/>
            <person name="Lecleir G.R."/>
            <person name="Coyne K.J."/>
            <person name="Berg G.M."/>
            <person name="Bertrand E.M."/>
            <person name="Saito M.A."/>
            <person name="Gladyshev V.N."/>
            <person name="Grigoriev I.V."/>
        </authorList>
    </citation>
    <scope>NUCLEOTIDE SEQUENCE [LARGE SCALE GENOMIC DNA]</scope>
    <source>
        <strain evidence="5">CCMP 1984</strain>
    </source>
</reference>
<protein>
    <submittedName>
        <fullName evidence="4">Uncharacterized protein</fullName>
    </submittedName>
</protein>
<dbReference type="SUPFAM" id="SSF48403">
    <property type="entry name" value="Ankyrin repeat"/>
    <property type="match status" value="2"/>
</dbReference>
<keyword evidence="1" id="KW-0677">Repeat</keyword>
<dbReference type="RefSeq" id="XP_009042043.1">
    <property type="nucleotide sequence ID" value="XM_009043795.1"/>
</dbReference>
<dbReference type="Gene3D" id="1.25.40.20">
    <property type="entry name" value="Ankyrin repeat-containing domain"/>
    <property type="match status" value="2"/>
</dbReference>
<dbReference type="InterPro" id="IPR002110">
    <property type="entry name" value="Ankyrin_rpt"/>
</dbReference>
<accession>F0YNQ1</accession>
<dbReference type="PROSITE" id="PS50088">
    <property type="entry name" value="ANK_REPEAT"/>
    <property type="match status" value="2"/>
</dbReference>
<dbReference type="KEGG" id="aaf:AURANDRAFT_68162"/>
<evidence type="ECO:0000256" key="1">
    <source>
        <dbReference type="ARBA" id="ARBA00022737"/>
    </source>
</evidence>
<dbReference type="PANTHER" id="PTHR24198:SF165">
    <property type="entry name" value="ANKYRIN REPEAT-CONTAINING PROTEIN-RELATED"/>
    <property type="match status" value="1"/>
</dbReference>
<dbReference type="SMART" id="SM00248">
    <property type="entry name" value="ANK"/>
    <property type="match status" value="6"/>
</dbReference>